<dbReference type="PATRIC" id="fig|37916.4.peg.4894"/>
<proteinExistence type="predicted"/>
<evidence type="ECO:0000313" key="3">
    <source>
        <dbReference type="Proteomes" id="UP000036513"/>
    </source>
</evidence>
<evidence type="ECO:0000313" key="2">
    <source>
        <dbReference type="EMBL" id="KMO70004.1"/>
    </source>
</evidence>
<accession>A0A0J6VID9</accession>
<feature type="signal peptide" evidence="1">
    <location>
        <begin position="1"/>
        <end position="20"/>
    </location>
</feature>
<dbReference type="Proteomes" id="UP000036513">
    <property type="component" value="Unassembled WGS sequence"/>
</dbReference>
<protein>
    <recommendedName>
        <fullName evidence="4">PASTA domain protein</fullName>
    </recommendedName>
</protein>
<comment type="caution">
    <text evidence="2">The sequence shown here is derived from an EMBL/GenBank/DDBJ whole genome shotgun (WGS) entry which is preliminary data.</text>
</comment>
<dbReference type="EMBL" id="JYNL01000064">
    <property type="protein sequence ID" value="KMO70004.1"/>
    <property type="molecule type" value="Genomic_DNA"/>
</dbReference>
<organism evidence="2 3">
    <name type="scientific">Mycolicibacterium chlorophenolicum</name>
    <dbReference type="NCBI Taxonomy" id="37916"/>
    <lineage>
        <taxon>Bacteria</taxon>
        <taxon>Bacillati</taxon>
        <taxon>Actinomycetota</taxon>
        <taxon>Actinomycetes</taxon>
        <taxon>Mycobacteriales</taxon>
        <taxon>Mycobacteriaceae</taxon>
        <taxon>Mycolicibacterium</taxon>
    </lineage>
</organism>
<evidence type="ECO:0000256" key="1">
    <source>
        <dbReference type="SAM" id="SignalP"/>
    </source>
</evidence>
<dbReference type="AlphaFoldDB" id="A0A0J6VID9"/>
<dbReference type="RefSeq" id="WP_048472874.1">
    <property type="nucleotide sequence ID" value="NZ_JYNL01000064.1"/>
</dbReference>
<sequence precursor="true">MPTRCVLVVASVAAAALASAAPGAAEPGSGSAAAVIDELKGQGYDVQINWVSGVSSRPLGECQVLGVHNPDLNGPPPETFTTVYVDVSCPNHDDDVWINGGLGGVGIGIGF</sequence>
<reference evidence="2 3" key="1">
    <citation type="journal article" date="2015" name="Genome Biol. Evol.">
        <title>Characterization of Three Mycobacterium spp. with Potential Use in Bioremediation by Genome Sequencing and Comparative Genomics.</title>
        <authorList>
            <person name="Das S."/>
            <person name="Pettersson B.M."/>
            <person name="Behra P.R."/>
            <person name="Ramesh M."/>
            <person name="Dasgupta S."/>
            <person name="Bhattacharya A."/>
            <person name="Kirsebom L.A."/>
        </authorList>
    </citation>
    <scope>NUCLEOTIDE SEQUENCE [LARGE SCALE GENOMIC DNA]</scope>
    <source>
        <strain evidence="2 3">DSM 43826</strain>
    </source>
</reference>
<keyword evidence="1" id="KW-0732">Signal</keyword>
<gene>
    <name evidence="2" type="ORF">MCHLDSM_04888</name>
</gene>
<feature type="chain" id="PRO_5038762281" description="PASTA domain protein" evidence="1">
    <location>
        <begin position="21"/>
        <end position="111"/>
    </location>
</feature>
<keyword evidence="3" id="KW-1185">Reference proteome</keyword>
<evidence type="ECO:0008006" key="4">
    <source>
        <dbReference type="Google" id="ProtNLM"/>
    </source>
</evidence>
<dbReference type="STRING" id="37916.MCHLDSM_04888"/>
<name>A0A0J6VID9_9MYCO</name>